<dbReference type="RefSeq" id="WP_165758858.1">
    <property type="nucleotide sequence ID" value="NZ_FOCZ01000001.1"/>
</dbReference>
<keyword evidence="1" id="KW-0805">Transcription regulation</keyword>
<dbReference type="Pfam" id="PF16925">
    <property type="entry name" value="TetR_C_13"/>
    <property type="match status" value="1"/>
</dbReference>
<proteinExistence type="predicted"/>
<dbReference type="EMBL" id="LVXG01000012">
    <property type="protein sequence ID" value="OQP51115.1"/>
    <property type="molecule type" value="Genomic_DNA"/>
</dbReference>
<dbReference type="SUPFAM" id="SSF46689">
    <property type="entry name" value="Homeodomain-like"/>
    <property type="match status" value="1"/>
</dbReference>
<dbReference type="STRING" id="354355.SAMN05660816_00851"/>
<protein>
    <recommendedName>
        <fullName evidence="5">HTH tetR-type domain-containing protein</fullName>
    </recommendedName>
</protein>
<feature type="DNA-binding region" description="H-T-H motif" evidence="4">
    <location>
        <begin position="28"/>
        <end position="47"/>
    </location>
</feature>
<dbReference type="PANTHER" id="PTHR47506">
    <property type="entry name" value="TRANSCRIPTIONAL REGULATORY PROTEIN"/>
    <property type="match status" value="1"/>
</dbReference>
<evidence type="ECO:0000259" key="5">
    <source>
        <dbReference type="PROSITE" id="PS50977"/>
    </source>
</evidence>
<accession>A0A1V9EYQ5</accession>
<evidence type="ECO:0000256" key="4">
    <source>
        <dbReference type="PROSITE-ProRule" id="PRU00335"/>
    </source>
</evidence>
<dbReference type="Pfam" id="PF00440">
    <property type="entry name" value="TetR_N"/>
    <property type="match status" value="1"/>
</dbReference>
<evidence type="ECO:0000256" key="1">
    <source>
        <dbReference type="ARBA" id="ARBA00023015"/>
    </source>
</evidence>
<dbReference type="PROSITE" id="PS50977">
    <property type="entry name" value="HTH_TETR_2"/>
    <property type="match status" value="1"/>
</dbReference>
<dbReference type="PRINTS" id="PR00455">
    <property type="entry name" value="HTHTETR"/>
</dbReference>
<dbReference type="GO" id="GO:0003677">
    <property type="term" value="F:DNA binding"/>
    <property type="evidence" value="ECO:0007669"/>
    <property type="project" value="UniProtKB-UniRule"/>
</dbReference>
<sequence length="199" mass="22275">MTKAEKTKEFIIARAAPLFNKKGYAGTSMSDIMKATGLAKGGLYGNFESKDEIAALAFEYSYNQLKEDIGQKIKSKKTGVEKLQTILQYYKNYTVTPSIEGGCPLLNTAVDADDAYPFLKKKARLALQEMLGSLQHILKKGIQEGSFRTDLNVKKEAELIFAQIEGGIMMAKVLDDVTVLNRLLESLRHRMETEYKNHP</sequence>
<dbReference type="InterPro" id="IPR001647">
    <property type="entry name" value="HTH_TetR"/>
</dbReference>
<name>A0A1V9EYQ5_9BACT</name>
<keyword evidence="3" id="KW-0804">Transcription</keyword>
<organism evidence="6 7">
    <name type="scientific">Niastella yeongjuensis</name>
    <dbReference type="NCBI Taxonomy" id="354355"/>
    <lineage>
        <taxon>Bacteria</taxon>
        <taxon>Pseudomonadati</taxon>
        <taxon>Bacteroidota</taxon>
        <taxon>Chitinophagia</taxon>
        <taxon>Chitinophagales</taxon>
        <taxon>Chitinophagaceae</taxon>
        <taxon>Niastella</taxon>
    </lineage>
</organism>
<evidence type="ECO:0000256" key="3">
    <source>
        <dbReference type="ARBA" id="ARBA00023163"/>
    </source>
</evidence>
<keyword evidence="7" id="KW-1185">Reference proteome</keyword>
<evidence type="ECO:0000256" key="2">
    <source>
        <dbReference type="ARBA" id="ARBA00023125"/>
    </source>
</evidence>
<evidence type="ECO:0000313" key="6">
    <source>
        <dbReference type="EMBL" id="OQP51115.1"/>
    </source>
</evidence>
<gene>
    <name evidence="6" type="ORF">A4H97_00485</name>
</gene>
<dbReference type="InterPro" id="IPR011075">
    <property type="entry name" value="TetR_C"/>
</dbReference>
<dbReference type="AlphaFoldDB" id="A0A1V9EYQ5"/>
<comment type="caution">
    <text evidence="6">The sequence shown here is derived from an EMBL/GenBank/DDBJ whole genome shotgun (WGS) entry which is preliminary data.</text>
</comment>
<keyword evidence="2 4" id="KW-0238">DNA-binding</keyword>
<feature type="domain" description="HTH tetR-type" evidence="5">
    <location>
        <begin position="5"/>
        <end position="65"/>
    </location>
</feature>
<dbReference type="SUPFAM" id="SSF48498">
    <property type="entry name" value="Tetracyclin repressor-like, C-terminal domain"/>
    <property type="match status" value="1"/>
</dbReference>
<dbReference type="Gene3D" id="1.10.357.10">
    <property type="entry name" value="Tetracycline Repressor, domain 2"/>
    <property type="match status" value="1"/>
</dbReference>
<reference evidence="7" key="1">
    <citation type="submission" date="2016-04" db="EMBL/GenBank/DDBJ databases">
        <authorList>
            <person name="Chen L."/>
            <person name="Zhuang W."/>
            <person name="Wang G."/>
        </authorList>
    </citation>
    <scope>NUCLEOTIDE SEQUENCE [LARGE SCALE GENOMIC DNA]</scope>
    <source>
        <strain evidence="7">17621</strain>
    </source>
</reference>
<dbReference type="Proteomes" id="UP000192610">
    <property type="component" value="Unassembled WGS sequence"/>
</dbReference>
<dbReference type="InterPro" id="IPR009057">
    <property type="entry name" value="Homeodomain-like_sf"/>
</dbReference>
<dbReference type="InterPro" id="IPR036271">
    <property type="entry name" value="Tet_transcr_reg_TetR-rel_C_sf"/>
</dbReference>
<dbReference type="PANTHER" id="PTHR47506:SF3">
    <property type="entry name" value="HTH-TYPE TRANSCRIPTIONAL REGULATOR LMRA"/>
    <property type="match status" value="1"/>
</dbReference>
<evidence type="ECO:0000313" key="7">
    <source>
        <dbReference type="Proteomes" id="UP000192610"/>
    </source>
</evidence>